<dbReference type="InterPro" id="IPR002156">
    <property type="entry name" value="RNaseH_domain"/>
</dbReference>
<evidence type="ECO:0000313" key="3">
    <source>
        <dbReference type="Proteomes" id="UP001634007"/>
    </source>
</evidence>
<keyword evidence="3" id="KW-1185">Reference proteome</keyword>
<dbReference type="CDD" id="cd06222">
    <property type="entry name" value="RNase_H_like"/>
    <property type="match status" value="1"/>
</dbReference>
<feature type="domain" description="RNase H type-1" evidence="1">
    <location>
        <begin position="81"/>
        <end position="140"/>
    </location>
</feature>
<dbReference type="EMBL" id="JBJKBG010000001">
    <property type="protein sequence ID" value="KAL3753605.1"/>
    <property type="molecule type" value="Genomic_DNA"/>
</dbReference>
<evidence type="ECO:0000313" key="2">
    <source>
        <dbReference type="EMBL" id="KAL3753605.1"/>
    </source>
</evidence>
<dbReference type="PANTHER" id="PTHR47074:SF21">
    <property type="entry name" value="RNASE H TYPE-1 DOMAIN-CONTAINING PROTEIN"/>
    <property type="match status" value="1"/>
</dbReference>
<dbReference type="InterPro" id="IPR036397">
    <property type="entry name" value="RNaseH_sf"/>
</dbReference>
<dbReference type="Gene3D" id="3.30.420.10">
    <property type="entry name" value="Ribonuclease H-like superfamily/Ribonuclease H"/>
    <property type="match status" value="1"/>
</dbReference>
<dbReference type="InterPro" id="IPR044730">
    <property type="entry name" value="RNase_H-like_dom_plant"/>
</dbReference>
<evidence type="ECO:0000259" key="1">
    <source>
        <dbReference type="Pfam" id="PF13456"/>
    </source>
</evidence>
<name>A0ABD3LPB5_EUCGL</name>
<dbReference type="Proteomes" id="UP001634007">
    <property type="component" value="Unassembled WGS sequence"/>
</dbReference>
<dbReference type="AlphaFoldDB" id="A0ABD3LPB5"/>
<accession>A0ABD3LPB5</accession>
<gene>
    <name evidence="2" type="ORF">ACJRO7_000935</name>
</gene>
<dbReference type="InterPro" id="IPR052929">
    <property type="entry name" value="RNase_H-like_EbsB-rel"/>
</dbReference>
<sequence>MQGVNVPEPEIVVALLWQIWQARNHFIFRNKHSTHEQVVDLALTNTELNHSKQKNATTTGQLVLPTSRIWNPPPLGTIKVNIDGAFPVADQTGSVACVCRNHEGNLIGGTSQIVPASSPLQTEIRALYQALHYLLQKGMTNDHL</sequence>
<protein>
    <recommendedName>
        <fullName evidence="1">RNase H type-1 domain-containing protein</fullName>
    </recommendedName>
</protein>
<proteinExistence type="predicted"/>
<dbReference type="Pfam" id="PF13456">
    <property type="entry name" value="RVT_3"/>
    <property type="match status" value="1"/>
</dbReference>
<organism evidence="2 3">
    <name type="scientific">Eucalyptus globulus</name>
    <name type="common">Tasmanian blue gum</name>
    <dbReference type="NCBI Taxonomy" id="34317"/>
    <lineage>
        <taxon>Eukaryota</taxon>
        <taxon>Viridiplantae</taxon>
        <taxon>Streptophyta</taxon>
        <taxon>Embryophyta</taxon>
        <taxon>Tracheophyta</taxon>
        <taxon>Spermatophyta</taxon>
        <taxon>Magnoliopsida</taxon>
        <taxon>eudicotyledons</taxon>
        <taxon>Gunneridae</taxon>
        <taxon>Pentapetalae</taxon>
        <taxon>rosids</taxon>
        <taxon>malvids</taxon>
        <taxon>Myrtales</taxon>
        <taxon>Myrtaceae</taxon>
        <taxon>Myrtoideae</taxon>
        <taxon>Eucalypteae</taxon>
        <taxon>Eucalyptus</taxon>
    </lineage>
</organism>
<comment type="caution">
    <text evidence="2">The sequence shown here is derived from an EMBL/GenBank/DDBJ whole genome shotgun (WGS) entry which is preliminary data.</text>
</comment>
<dbReference type="PANTHER" id="PTHR47074">
    <property type="entry name" value="BNAC02G40300D PROTEIN"/>
    <property type="match status" value="1"/>
</dbReference>
<reference evidence="2 3" key="1">
    <citation type="submission" date="2024-11" db="EMBL/GenBank/DDBJ databases">
        <title>Chromosome-level genome assembly of Eucalyptus globulus Labill. provides insights into its genome evolution.</title>
        <authorList>
            <person name="Li X."/>
        </authorList>
    </citation>
    <scope>NUCLEOTIDE SEQUENCE [LARGE SCALE GENOMIC DNA]</scope>
    <source>
        <strain evidence="2">CL2024</strain>
        <tissue evidence="2">Fresh tender leaves</tissue>
    </source>
</reference>